<name>A0A7S1SMC5_9CHLO</name>
<proteinExistence type="predicted"/>
<gene>
    <name evidence="1" type="ORF">TCHU04912_LOCUS5568</name>
</gene>
<organism evidence="1">
    <name type="scientific">Tetraselmis chuii</name>
    <dbReference type="NCBI Taxonomy" id="63592"/>
    <lineage>
        <taxon>Eukaryota</taxon>
        <taxon>Viridiplantae</taxon>
        <taxon>Chlorophyta</taxon>
        <taxon>core chlorophytes</taxon>
        <taxon>Chlorodendrophyceae</taxon>
        <taxon>Chlorodendrales</taxon>
        <taxon>Chlorodendraceae</taxon>
        <taxon>Tetraselmis</taxon>
    </lineage>
</organism>
<dbReference type="AlphaFoldDB" id="A0A7S1SMC5"/>
<reference evidence="1" key="1">
    <citation type="submission" date="2021-01" db="EMBL/GenBank/DDBJ databases">
        <authorList>
            <person name="Corre E."/>
            <person name="Pelletier E."/>
            <person name="Niang G."/>
            <person name="Scheremetjew M."/>
            <person name="Finn R."/>
            <person name="Kale V."/>
            <person name="Holt S."/>
            <person name="Cochrane G."/>
            <person name="Meng A."/>
            <person name="Brown T."/>
            <person name="Cohen L."/>
        </authorList>
    </citation>
    <scope>NUCLEOTIDE SEQUENCE</scope>
    <source>
        <strain evidence="1">PLY429</strain>
    </source>
</reference>
<accession>A0A7S1SMC5</accession>
<sequence length="108" mass="11725">MYCRVLACDWRPNSMELAMLSLDESITAQSGAALSLLLAMREAAAHSRWRGTVVVGKGEAPRSGSAMSSLMTAQQPTTSPRRLLGIGHMCRCSLLRRLVANGFACWRA</sequence>
<dbReference type="EMBL" id="HBGG01010977">
    <property type="protein sequence ID" value="CAD9203333.1"/>
    <property type="molecule type" value="Transcribed_RNA"/>
</dbReference>
<protein>
    <submittedName>
        <fullName evidence="1">Uncharacterized protein</fullName>
    </submittedName>
</protein>
<evidence type="ECO:0000313" key="1">
    <source>
        <dbReference type="EMBL" id="CAD9203333.1"/>
    </source>
</evidence>